<comment type="function">
    <text evidence="1">Subunit of the oligosaccharyl transferase (OST) complex that catalyzes the initial transfer of a defined glycan (Glc(3)Man(9)GlcNAc(2) in eukaryotes) from the lipid carrier dolichol-pyrophosphate to an asparagine residue within an Asn-X-Ser/Thr consensus motif in nascent polypeptide chains, the first step in protein N-glycosylation. N-glycosylation occurs cotranslationally and the complex associates with the Sec61 complex at the channel-forming translocon complex that mediates protein translocation across the endoplasmic reticulum (ER). All subunits are required for a maximal enzyme activity.</text>
</comment>
<keyword evidence="7 9" id="KW-1133">Transmembrane helix</keyword>
<organism evidence="10 11">
    <name type="scientific">Haematococcus lacustris</name>
    <name type="common">Green alga</name>
    <name type="synonym">Haematococcus pluvialis</name>
    <dbReference type="NCBI Taxonomy" id="44745"/>
    <lineage>
        <taxon>Eukaryota</taxon>
        <taxon>Viridiplantae</taxon>
        <taxon>Chlorophyta</taxon>
        <taxon>core chlorophytes</taxon>
        <taxon>Chlorophyceae</taxon>
        <taxon>CS clade</taxon>
        <taxon>Chlamydomonadales</taxon>
        <taxon>Haematococcaceae</taxon>
        <taxon>Haematococcus</taxon>
    </lineage>
</organism>
<evidence type="ECO:0000256" key="9">
    <source>
        <dbReference type="SAM" id="Phobius"/>
    </source>
</evidence>
<evidence type="ECO:0000256" key="6">
    <source>
        <dbReference type="ARBA" id="ARBA00022824"/>
    </source>
</evidence>
<dbReference type="GO" id="GO:0008250">
    <property type="term" value="C:oligosaccharyltransferase complex"/>
    <property type="evidence" value="ECO:0007669"/>
    <property type="project" value="TreeGrafter"/>
</dbReference>
<keyword evidence="6" id="KW-0256">Endoplasmic reticulum</keyword>
<proteinExistence type="inferred from homology"/>
<dbReference type="GO" id="GO:0018279">
    <property type="term" value="P:protein N-linked glycosylation via asparagine"/>
    <property type="evidence" value="ECO:0007669"/>
    <property type="project" value="TreeGrafter"/>
</dbReference>
<name>A0A699ZVR0_HAELA</name>
<evidence type="ECO:0000256" key="1">
    <source>
        <dbReference type="ARBA" id="ARBA00002791"/>
    </source>
</evidence>
<evidence type="ECO:0000313" key="10">
    <source>
        <dbReference type="EMBL" id="GFH22836.1"/>
    </source>
</evidence>
<evidence type="ECO:0000256" key="3">
    <source>
        <dbReference type="ARBA" id="ARBA00009561"/>
    </source>
</evidence>
<keyword evidence="4 9" id="KW-0812">Transmembrane</keyword>
<keyword evidence="5" id="KW-0732">Signal</keyword>
<gene>
    <name evidence="10" type="ORF">HaLaN_20356</name>
</gene>
<evidence type="ECO:0000256" key="7">
    <source>
        <dbReference type="ARBA" id="ARBA00022989"/>
    </source>
</evidence>
<keyword evidence="8 9" id="KW-0472">Membrane</keyword>
<accession>A0A699ZVR0</accession>
<feature type="non-terminal residue" evidence="10">
    <location>
        <position position="1"/>
    </location>
</feature>
<reference evidence="10 11" key="1">
    <citation type="submission" date="2020-02" db="EMBL/GenBank/DDBJ databases">
        <title>Draft genome sequence of Haematococcus lacustris strain NIES-144.</title>
        <authorList>
            <person name="Morimoto D."/>
            <person name="Nakagawa S."/>
            <person name="Yoshida T."/>
            <person name="Sawayama S."/>
        </authorList>
    </citation>
    <scope>NUCLEOTIDE SEQUENCE [LARGE SCALE GENOMIC DNA]</scope>
    <source>
        <strain evidence="10 11">NIES-144</strain>
    </source>
</reference>
<dbReference type="PANTHER" id="PTHR12692:SF0">
    <property type="entry name" value="GH11935P"/>
    <property type="match status" value="1"/>
</dbReference>
<evidence type="ECO:0000313" key="11">
    <source>
        <dbReference type="Proteomes" id="UP000485058"/>
    </source>
</evidence>
<dbReference type="EMBL" id="BLLF01002133">
    <property type="protein sequence ID" value="GFH22836.1"/>
    <property type="molecule type" value="Genomic_DNA"/>
</dbReference>
<comment type="caution">
    <text evidence="10">The sequence shown here is derived from an EMBL/GenBank/DDBJ whole genome shotgun (WGS) entry which is preliminary data.</text>
</comment>
<evidence type="ECO:0000256" key="4">
    <source>
        <dbReference type="ARBA" id="ARBA00022692"/>
    </source>
</evidence>
<feature type="transmembrane region" description="Helical" evidence="9">
    <location>
        <begin position="35"/>
        <end position="55"/>
    </location>
</feature>
<comment type="similarity">
    <text evidence="3">Belongs to the OST3/OST6 family.</text>
</comment>
<keyword evidence="11" id="KW-1185">Reference proteome</keyword>
<comment type="subcellular location">
    <subcellularLocation>
        <location evidence="2">Endoplasmic reticulum membrane</location>
        <topology evidence="2">Multi-pass membrane protein</topology>
    </subcellularLocation>
</comment>
<dbReference type="InterPro" id="IPR021149">
    <property type="entry name" value="OligosaccharylTrfase_OST3/OST6"/>
</dbReference>
<dbReference type="AlphaFoldDB" id="A0A699ZVR0"/>
<evidence type="ECO:0000256" key="8">
    <source>
        <dbReference type="ARBA" id="ARBA00023136"/>
    </source>
</evidence>
<sequence>MFNIIRGMPMFGTNQQGQLQLFMNSRQAQYGAEGFIIGAGYVAFSLAVSLLTYGVPRVKSFYLRQVLSCALVAAAGFIVMKLSVAYHMKTGYRISSYLL</sequence>
<dbReference type="PANTHER" id="PTHR12692">
    <property type="entry name" value="DOLICHYL-DIPHOSPHOOLIGOSACCHARIDE--PROTEIN GLYCOSYLTRANSFERASE-RELATED"/>
    <property type="match status" value="1"/>
</dbReference>
<feature type="transmembrane region" description="Helical" evidence="9">
    <location>
        <begin position="61"/>
        <end position="80"/>
    </location>
</feature>
<dbReference type="Proteomes" id="UP000485058">
    <property type="component" value="Unassembled WGS sequence"/>
</dbReference>
<dbReference type="Pfam" id="PF04756">
    <property type="entry name" value="OST3_OST6"/>
    <property type="match status" value="1"/>
</dbReference>
<evidence type="ECO:0000256" key="2">
    <source>
        <dbReference type="ARBA" id="ARBA00004477"/>
    </source>
</evidence>
<protein>
    <submittedName>
        <fullName evidence="10">Uncharacterized protein</fullName>
    </submittedName>
</protein>
<evidence type="ECO:0000256" key="5">
    <source>
        <dbReference type="ARBA" id="ARBA00022729"/>
    </source>
</evidence>